<dbReference type="OrthoDB" id="4207369at2759"/>
<feature type="region of interest" description="Disordered" evidence="1">
    <location>
        <begin position="504"/>
        <end position="557"/>
    </location>
</feature>
<feature type="region of interest" description="Disordered" evidence="1">
    <location>
        <begin position="57"/>
        <end position="89"/>
    </location>
</feature>
<reference evidence="2 3" key="1">
    <citation type="journal article" date="2016" name="Nat. Commun.">
        <title>Ectomycorrhizal ecology is imprinted in the genome of the dominant symbiotic fungus Cenococcum geophilum.</title>
        <authorList>
            <consortium name="DOE Joint Genome Institute"/>
            <person name="Peter M."/>
            <person name="Kohler A."/>
            <person name="Ohm R.A."/>
            <person name="Kuo A."/>
            <person name="Krutzmann J."/>
            <person name="Morin E."/>
            <person name="Arend M."/>
            <person name="Barry K.W."/>
            <person name="Binder M."/>
            <person name="Choi C."/>
            <person name="Clum A."/>
            <person name="Copeland A."/>
            <person name="Grisel N."/>
            <person name="Haridas S."/>
            <person name="Kipfer T."/>
            <person name="LaButti K."/>
            <person name="Lindquist E."/>
            <person name="Lipzen A."/>
            <person name="Maire R."/>
            <person name="Meier B."/>
            <person name="Mihaltcheva S."/>
            <person name="Molinier V."/>
            <person name="Murat C."/>
            <person name="Poggeler S."/>
            <person name="Quandt C.A."/>
            <person name="Sperisen C."/>
            <person name="Tritt A."/>
            <person name="Tisserant E."/>
            <person name="Crous P.W."/>
            <person name="Henrissat B."/>
            <person name="Nehls U."/>
            <person name="Egli S."/>
            <person name="Spatafora J.W."/>
            <person name="Grigoriev I.V."/>
            <person name="Martin F.M."/>
        </authorList>
    </citation>
    <scope>NUCLEOTIDE SEQUENCE [LARGE SCALE GENOMIC DNA]</scope>
    <source>
        <strain evidence="2 3">CBS 459.81</strain>
    </source>
</reference>
<feature type="compositionally biased region" description="Basic and acidic residues" evidence="1">
    <location>
        <begin position="396"/>
        <end position="414"/>
    </location>
</feature>
<dbReference type="EMBL" id="KV744962">
    <property type="protein sequence ID" value="OCK80371.1"/>
    <property type="molecule type" value="Genomic_DNA"/>
</dbReference>
<proteinExistence type="predicted"/>
<evidence type="ECO:0000256" key="1">
    <source>
        <dbReference type="SAM" id="MobiDB-lite"/>
    </source>
</evidence>
<protein>
    <submittedName>
        <fullName evidence="2">Uncharacterized protein</fullName>
    </submittedName>
</protein>
<feature type="compositionally biased region" description="Basic residues" evidence="1">
    <location>
        <begin position="870"/>
        <end position="881"/>
    </location>
</feature>
<evidence type="ECO:0000313" key="3">
    <source>
        <dbReference type="Proteomes" id="UP000250266"/>
    </source>
</evidence>
<feature type="region of interest" description="Disordered" evidence="1">
    <location>
        <begin position="869"/>
        <end position="934"/>
    </location>
</feature>
<feature type="compositionally biased region" description="Basic and acidic residues" evidence="1">
    <location>
        <begin position="306"/>
        <end position="317"/>
    </location>
</feature>
<dbReference type="AlphaFoldDB" id="A0A8E2EAB4"/>
<feature type="region of interest" description="Disordered" evidence="1">
    <location>
        <begin position="376"/>
        <end position="431"/>
    </location>
</feature>
<dbReference type="Proteomes" id="UP000250266">
    <property type="component" value="Unassembled WGS sequence"/>
</dbReference>
<feature type="compositionally biased region" description="Acidic residues" evidence="1">
    <location>
        <begin position="277"/>
        <end position="289"/>
    </location>
</feature>
<feature type="region of interest" description="Disordered" evidence="1">
    <location>
        <begin position="739"/>
        <end position="780"/>
    </location>
</feature>
<feature type="compositionally biased region" description="Basic and acidic residues" evidence="1">
    <location>
        <begin position="380"/>
        <end position="389"/>
    </location>
</feature>
<feature type="compositionally biased region" description="Basic and acidic residues" evidence="1">
    <location>
        <begin position="337"/>
        <end position="351"/>
    </location>
</feature>
<evidence type="ECO:0000313" key="2">
    <source>
        <dbReference type="EMBL" id="OCK80371.1"/>
    </source>
</evidence>
<keyword evidence="3" id="KW-1185">Reference proteome</keyword>
<feature type="region of interest" description="Disordered" evidence="1">
    <location>
        <begin position="256"/>
        <end position="289"/>
    </location>
</feature>
<gene>
    <name evidence="2" type="ORF">K432DRAFT_425789</name>
</gene>
<feature type="region of interest" description="Disordered" evidence="1">
    <location>
        <begin position="302"/>
        <end position="363"/>
    </location>
</feature>
<feature type="compositionally biased region" description="Polar residues" evidence="1">
    <location>
        <begin position="448"/>
        <end position="461"/>
    </location>
</feature>
<feature type="region of interest" description="Disordered" evidence="1">
    <location>
        <begin position="447"/>
        <end position="472"/>
    </location>
</feature>
<organism evidence="2 3">
    <name type="scientific">Lepidopterella palustris CBS 459.81</name>
    <dbReference type="NCBI Taxonomy" id="1314670"/>
    <lineage>
        <taxon>Eukaryota</taxon>
        <taxon>Fungi</taxon>
        <taxon>Dikarya</taxon>
        <taxon>Ascomycota</taxon>
        <taxon>Pezizomycotina</taxon>
        <taxon>Dothideomycetes</taxon>
        <taxon>Pleosporomycetidae</taxon>
        <taxon>Mytilinidiales</taxon>
        <taxon>Argynnaceae</taxon>
        <taxon>Lepidopterella</taxon>
    </lineage>
</organism>
<feature type="region of interest" description="Disordered" evidence="1">
    <location>
        <begin position="571"/>
        <end position="627"/>
    </location>
</feature>
<sequence>MAPSPHKPAPTFIQTWDETDAAFLKPANLPLQKIPRAWDRKPQAPFVRDGRIKKVWRRHELRSQPMGKQAQATSSGEEGREGSRSPTRAVKKMRLKHGEFYETTPILGNQKPAFTATRWDRRKSVLPRKIPVQPNHEAEELEPTIEAEERETAHMAEPTSSSPELSPSIEVHEHHHSIYTDVAEASSNFSFSFFKADPESASNIQTLSQSLNGLGEEMIPIPVLFNPQASESAESMFDLEDPIIKKRPQFEKANGQCVLPQDGKPESITDEVYSSSEESEAIERMDDENVEMTHSLEDVEFSSALESKDESEVHDQLEPVIEETEPSGSGKSFSDGPDDKTITPESTKHELVGPIPGLFERPAFRSAETESILFEGSEIEQPHLEEDNRQSLLTIRPDDEMTARDLTEQGKESDVTPNNTEYTEEQPPDDHQDVAQTLSIADGLTLLAPSSETATPVSASKRSPRKLRSPLLPSVDLAQEDLTTHLDDDTAILKDFLTRAAASKANKAHKTTAISRRTSLSHRRDSDAIRHALASPRKILEDKDPNSPSPHKSYDNTATLDLDQTLTLDQTLLSPTPGSAGGDTELAKAQTPSTSSRRSTRARTSRIPHAPLPQPQTPKSIPVRRTDGGEPVVLRRTEAQELGILTRANTRKNKSGAVAANVRLLKLITDETAVVSSSAEEVAEAMREGARAGERKAVRWDETLVYFQQRDGDAVEVMVGVVDGEVENEVLDSKVEETKIAAPSRSKVKDKSSSTPRIRRLRGLGAANGTPGKGLLAPSSLLPTEVQDQEKKAGADAQRIAKPKAARVRKLPVKSADAIMNTMPQIKPLKLVKYLLAEDEPEGMEFGKPKKAKEFKEVNDVEDVKEVKERKSRLATPRKVKIPVPATPMAREGKENRLAAGPLKQGVSVSGASGGATGGVAEAGLPRRRAARRA</sequence>
<accession>A0A8E2EAB4</accession>
<name>A0A8E2EAB4_9PEZI</name>